<dbReference type="Proteomes" id="UP001303373">
    <property type="component" value="Chromosome 8"/>
</dbReference>
<protein>
    <recommendedName>
        <fullName evidence="5">FAD-binding domain-containing protein</fullName>
    </recommendedName>
</protein>
<evidence type="ECO:0000313" key="6">
    <source>
        <dbReference type="EMBL" id="WPH02427.1"/>
    </source>
</evidence>
<feature type="domain" description="FAD-binding" evidence="5">
    <location>
        <begin position="4"/>
        <end position="343"/>
    </location>
</feature>
<keyword evidence="4" id="KW-0503">Monooxygenase</keyword>
<evidence type="ECO:0000256" key="3">
    <source>
        <dbReference type="ARBA" id="ARBA00023002"/>
    </source>
</evidence>
<dbReference type="AlphaFoldDB" id="A0AAQ3M5U2"/>
<keyword evidence="1" id="KW-0285">Flavoprotein</keyword>
<dbReference type="Pfam" id="PF01494">
    <property type="entry name" value="FAD_binding_3"/>
    <property type="match status" value="1"/>
</dbReference>
<name>A0AAQ3M5U2_9PEZI</name>
<dbReference type="SUPFAM" id="SSF51905">
    <property type="entry name" value="FAD/NAD(P)-binding domain"/>
    <property type="match status" value="1"/>
</dbReference>
<dbReference type="PANTHER" id="PTHR46972:SF1">
    <property type="entry name" value="FAD DEPENDENT OXIDOREDUCTASE DOMAIN-CONTAINING PROTEIN"/>
    <property type="match status" value="1"/>
</dbReference>
<dbReference type="GO" id="GO:0004497">
    <property type="term" value="F:monooxygenase activity"/>
    <property type="evidence" value="ECO:0007669"/>
    <property type="project" value="UniProtKB-KW"/>
</dbReference>
<proteinExistence type="predicted"/>
<dbReference type="Gene3D" id="3.50.50.60">
    <property type="entry name" value="FAD/NAD(P)-binding domain"/>
    <property type="match status" value="1"/>
</dbReference>
<organism evidence="6 7">
    <name type="scientific">Acrodontium crateriforme</name>
    <dbReference type="NCBI Taxonomy" id="150365"/>
    <lineage>
        <taxon>Eukaryota</taxon>
        <taxon>Fungi</taxon>
        <taxon>Dikarya</taxon>
        <taxon>Ascomycota</taxon>
        <taxon>Pezizomycotina</taxon>
        <taxon>Dothideomycetes</taxon>
        <taxon>Dothideomycetidae</taxon>
        <taxon>Mycosphaerellales</taxon>
        <taxon>Teratosphaeriaceae</taxon>
        <taxon>Acrodontium</taxon>
    </lineage>
</organism>
<dbReference type="PANTHER" id="PTHR46972">
    <property type="entry name" value="MONOOXYGENASE ASQM-RELATED"/>
    <property type="match status" value="1"/>
</dbReference>
<dbReference type="InterPro" id="IPR002938">
    <property type="entry name" value="FAD-bd"/>
</dbReference>
<gene>
    <name evidence="6" type="ORF">R9X50_00529100</name>
</gene>
<evidence type="ECO:0000256" key="1">
    <source>
        <dbReference type="ARBA" id="ARBA00022630"/>
    </source>
</evidence>
<sequence>MSLKIAIIGAGPAGCMLARLLIHNSTNPSQQLNITIFEGEATPNFRSQGGTLDLHEKTGLLAVRQAGLWDDFRKLARYDGEAMKIADKNFLCYLNMSGASDAKATGGRPEIDRPQLRELLYRSMPENIVRWGHKLVQVDEDQTLHFANGYSEGGFDLIVGADGAWSRVRPVVSDEKPFYSGVAGHAFSIPNAAENHAELYRLVNRGSIFSFSDGKSIMAQQMSDGSISIGTWSVRPHDWRTTCGIDVHNGQAVKEMAKREFKDWDERLVRFTQVADDTSISPRDLYMLPIGHAWKHHRGITLIGDAAHLMTPFAGEGVNLALKDSLALSEAILSAFTSTAGPSKPKLDEAVAAFEAEMFVQSTKTQQLTFDMMNHMYFTPNAPRVNIATYVSRAIDDEFGVWMWLVRPLVYSYFFLFKLIW</sequence>
<keyword evidence="7" id="KW-1185">Reference proteome</keyword>
<dbReference type="EMBL" id="CP138587">
    <property type="protein sequence ID" value="WPH02427.1"/>
    <property type="molecule type" value="Genomic_DNA"/>
</dbReference>
<keyword evidence="2" id="KW-0274">FAD</keyword>
<evidence type="ECO:0000313" key="7">
    <source>
        <dbReference type="Proteomes" id="UP001303373"/>
    </source>
</evidence>
<evidence type="ECO:0000256" key="2">
    <source>
        <dbReference type="ARBA" id="ARBA00022827"/>
    </source>
</evidence>
<dbReference type="InterPro" id="IPR036188">
    <property type="entry name" value="FAD/NAD-bd_sf"/>
</dbReference>
<dbReference type="GO" id="GO:0071949">
    <property type="term" value="F:FAD binding"/>
    <property type="evidence" value="ECO:0007669"/>
    <property type="project" value="InterPro"/>
</dbReference>
<evidence type="ECO:0000259" key="5">
    <source>
        <dbReference type="Pfam" id="PF01494"/>
    </source>
</evidence>
<reference evidence="6 7" key="1">
    <citation type="submission" date="2023-11" db="EMBL/GenBank/DDBJ databases">
        <title>An acidophilic fungus is an integral part of prey digestion in a carnivorous sundew plant.</title>
        <authorList>
            <person name="Tsai I.J."/>
        </authorList>
    </citation>
    <scope>NUCLEOTIDE SEQUENCE [LARGE SCALE GENOMIC DNA]</scope>
    <source>
        <strain evidence="6">169a</strain>
    </source>
</reference>
<accession>A0AAQ3M5U2</accession>
<evidence type="ECO:0000256" key="4">
    <source>
        <dbReference type="ARBA" id="ARBA00023033"/>
    </source>
</evidence>
<dbReference type="PRINTS" id="PR00420">
    <property type="entry name" value="RNGMNOXGNASE"/>
</dbReference>
<keyword evidence="3" id="KW-0560">Oxidoreductase</keyword>